<keyword evidence="1" id="KW-0175">Coiled coil</keyword>
<sequence>MRKVGGLDFQSETLTPASLIITRVFLNKKGKVQVKKGPLVHMEKLNLTKNTAGNKKVFLRKEIEASRLGEELYSDDVLSQYSVYLLRKFELTTDYEQPEQFEGLLADLPEQFNHEFEDCVAKNLYVRVTQKAVYVTLLLALAHPLSKLQISDLRTWISSLEVPELPLEHLSSFSEDLPIEMVKGLQETNSEVLLLTEMMNQFSENLNDIYKEVQTVKDKRTPPVVKVVQSKVAAKEALEFENAKQLKAVNEKIAQLAEEFSTFKLAVDEKLAKIPKPKTPPKFKIVFGPDEKAGPTIENRLDETLKRIDLLVQRMNRSDQQVADLNKTIEKNKQEKRPSLNFSTARKAADEQNRIADKLTSTSDEVTTIARQMQQINDKLSTVESTVSKVKPDSAAIARIEKDHGQLQETASETLKLNKEIDLLTRKLQTVEAELTIVKNEKKKVPTAKLTKSDSAKKLTEQHQKDQEQLKSNATEIKKLTQTVGKVDVQLIKAHQKIAELEQKMRQTTQAAAVAKKTTATTVQQTPETSFNNTIMGPPAPPTRPAVSQQPVAQATRSFPSKETFLQANRPMRPVIEATEERPTVTLAIEEMLDRVSEKHPQTAETRSSWSLEEGYDNNNNNALDPQGPSLRRLKKLEWDIHSFFQQGRGLGHKGMLPKADFYANIRKIEVLPYLWASVYEREKKDILLGNELSTQQLINDLSDFLEEISILSKKRKVMGKWIYCPKEVEQKMEGYKLLSDYLETYLARQN</sequence>
<dbReference type="AlphaFoldDB" id="A0AA91JNU0"/>
<feature type="coiled-coil region" evidence="1">
    <location>
        <begin position="491"/>
        <end position="518"/>
    </location>
</feature>
<dbReference type="InterPro" id="IPR051861">
    <property type="entry name" value="NET_actin-binding_domain"/>
</dbReference>
<reference evidence="3 4" key="1">
    <citation type="submission" date="2014-12" db="EMBL/GenBank/DDBJ databases">
        <title>Draft genome sequences of 29 type strains of Enterococci.</title>
        <authorList>
            <person name="Zhong Z."/>
            <person name="Sun Z."/>
            <person name="Liu W."/>
            <person name="Zhang W."/>
            <person name="Zhang H."/>
        </authorList>
    </citation>
    <scope>NUCLEOTIDE SEQUENCE [LARGE SCALE GENOMIC DNA]</scope>
    <source>
        <strain evidence="3 4">DSM 22801</strain>
    </source>
</reference>
<evidence type="ECO:0000256" key="1">
    <source>
        <dbReference type="SAM" id="Coils"/>
    </source>
</evidence>
<evidence type="ECO:0000256" key="2">
    <source>
        <dbReference type="SAM" id="MobiDB-lite"/>
    </source>
</evidence>
<protein>
    <submittedName>
        <fullName evidence="3">Uncharacterized protein</fullName>
    </submittedName>
</protein>
<feature type="region of interest" description="Disordered" evidence="2">
    <location>
        <begin position="448"/>
        <end position="468"/>
    </location>
</feature>
<comment type="caution">
    <text evidence="3">The sequence shown here is derived from an EMBL/GenBank/DDBJ whole genome shotgun (WGS) entry which is preliminary data.</text>
</comment>
<dbReference type="PANTHER" id="PTHR32258">
    <property type="entry name" value="PROTEIN NETWORKED 4A"/>
    <property type="match status" value="1"/>
</dbReference>
<proteinExistence type="predicted"/>
<feature type="coiled-coil region" evidence="1">
    <location>
        <begin position="414"/>
        <end position="441"/>
    </location>
</feature>
<evidence type="ECO:0000313" key="3">
    <source>
        <dbReference type="EMBL" id="OJG91305.1"/>
    </source>
</evidence>
<feature type="compositionally biased region" description="Polar residues" evidence="2">
    <location>
        <begin position="603"/>
        <end position="624"/>
    </location>
</feature>
<dbReference type="PANTHER" id="PTHR32258:SF28">
    <property type="entry name" value="PROTEIN NETWORKED 3A-RELATED"/>
    <property type="match status" value="1"/>
</dbReference>
<gene>
    <name evidence="3" type="ORF">RV15_GL000761</name>
</gene>
<accession>A0AA91JNU0</accession>
<organism evidence="3 4">
    <name type="scientific">Enterococcus silesiacus</name>
    <dbReference type="NCBI Taxonomy" id="332949"/>
    <lineage>
        <taxon>Bacteria</taxon>
        <taxon>Bacillati</taxon>
        <taxon>Bacillota</taxon>
        <taxon>Bacilli</taxon>
        <taxon>Lactobacillales</taxon>
        <taxon>Enterococcaceae</taxon>
        <taxon>Enterococcus</taxon>
    </lineage>
</organism>
<feature type="compositionally biased region" description="Basic and acidic residues" evidence="2">
    <location>
        <begin position="451"/>
        <end position="468"/>
    </location>
</feature>
<feature type="region of interest" description="Disordered" evidence="2">
    <location>
        <begin position="596"/>
        <end position="629"/>
    </location>
</feature>
<name>A0AA91JNU0_9ENTE</name>
<evidence type="ECO:0000313" key="4">
    <source>
        <dbReference type="Proteomes" id="UP000183039"/>
    </source>
</evidence>
<dbReference type="Proteomes" id="UP000183039">
    <property type="component" value="Unassembled WGS sequence"/>
</dbReference>
<dbReference type="EMBL" id="JXLC01000015">
    <property type="protein sequence ID" value="OJG91305.1"/>
    <property type="molecule type" value="Genomic_DNA"/>
</dbReference>